<dbReference type="SUPFAM" id="SSF81296">
    <property type="entry name" value="E set domains"/>
    <property type="match status" value="2"/>
</dbReference>
<dbReference type="Gene3D" id="2.60.40.1130">
    <property type="entry name" value="Rab geranylgeranyltransferase alpha-subunit, insert domain"/>
    <property type="match status" value="1"/>
</dbReference>
<accession>A0A1S3BGM5</accession>
<dbReference type="eggNOG" id="KOG0470">
    <property type="taxonomic scope" value="Eukaryota"/>
</dbReference>
<dbReference type="InterPro" id="IPR011839">
    <property type="entry name" value="Pullul_strch"/>
</dbReference>
<dbReference type="InterPro" id="IPR014756">
    <property type="entry name" value="Ig_E-set"/>
</dbReference>
<dbReference type="InterPro" id="IPR017853">
    <property type="entry name" value="GH"/>
</dbReference>
<dbReference type="Proteomes" id="UP001652600">
    <property type="component" value="Chromosome 10"/>
</dbReference>
<evidence type="ECO:0000259" key="2">
    <source>
        <dbReference type="Pfam" id="PF02922"/>
    </source>
</evidence>
<gene>
    <name evidence="6" type="primary">LOC103489432</name>
</gene>
<dbReference type="Gene3D" id="2.60.40.10">
    <property type="entry name" value="Immunoglobulins"/>
    <property type="match status" value="1"/>
</dbReference>
<keyword evidence="5" id="KW-1185">Reference proteome</keyword>
<dbReference type="Gene3D" id="2.60.40.1180">
    <property type="entry name" value="Golgi alpha-mannosidase II"/>
    <property type="match status" value="1"/>
</dbReference>
<dbReference type="KEGG" id="cmo:103489432"/>
<evidence type="ECO:0000313" key="5">
    <source>
        <dbReference type="Proteomes" id="UP001652600"/>
    </source>
</evidence>
<dbReference type="InterPro" id="IPR024561">
    <property type="entry name" value="Pullul_strch_C"/>
</dbReference>
<dbReference type="RefSeq" id="XP_008446816.2">
    <property type="nucleotide sequence ID" value="XM_008448594.3"/>
</dbReference>
<dbReference type="Gene3D" id="3.20.20.80">
    <property type="entry name" value="Glycosidases"/>
    <property type="match status" value="1"/>
</dbReference>
<dbReference type="Pfam" id="PF11852">
    <property type="entry name" value="Pullul_strch_C"/>
    <property type="match status" value="1"/>
</dbReference>
<dbReference type="InterPro" id="IPR013783">
    <property type="entry name" value="Ig-like_fold"/>
</dbReference>
<proteinExistence type="inferred from homology"/>
<evidence type="ECO:0000259" key="3">
    <source>
        <dbReference type="Pfam" id="PF11852"/>
    </source>
</evidence>
<dbReference type="InterPro" id="IPR004193">
    <property type="entry name" value="Glyco_hydro_13_N"/>
</dbReference>
<dbReference type="InterPro" id="IPR013780">
    <property type="entry name" value="Glyco_hydro_b"/>
</dbReference>
<dbReference type="InParanoid" id="A0A1S3BGM5"/>
<evidence type="ECO:0000256" key="1">
    <source>
        <dbReference type="ARBA" id="ARBA00008061"/>
    </source>
</evidence>
<dbReference type="AlphaFoldDB" id="A0A1S3BGM5"/>
<evidence type="ECO:0000259" key="4">
    <source>
        <dbReference type="Pfam" id="PF17967"/>
    </source>
</evidence>
<feature type="domain" description="Glycoside hydrolase family 13 N-terminal" evidence="2">
    <location>
        <begin position="207"/>
        <end position="292"/>
    </location>
</feature>
<dbReference type="CDD" id="cd11341">
    <property type="entry name" value="AmyAc_Pullulanase_LD-like"/>
    <property type="match status" value="1"/>
</dbReference>
<dbReference type="GeneID" id="103489432"/>
<dbReference type="CDD" id="cd02860">
    <property type="entry name" value="E_set_Pullulanase"/>
    <property type="match status" value="1"/>
</dbReference>
<organism evidence="5 6">
    <name type="scientific">Cucumis melo</name>
    <name type="common">Muskmelon</name>
    <dbReference type="NCBI Taxonomy" id="3656"/>
    <lineage>
        <taxon>Eukaryota</taxon>
        <taxon>Viridiplantae</taxon>
        <taxon>Streptophyta</taxon>
        <taxon>Embryophyta</taxon>
        <taxon>Tracheophyta</taxon>
        <taxon>Spermatophyta</taxon>
        <taxon>Magnoliopsida</taxon>
        <taxon>eudicotyledons</taxon>
        <taxon>Gunneridae</taxon>
        <taxon>Pentapetalae</taxon>
        <taxon>rosids</taxon>
        <taxon>fabids</taxon>
        <taxon>Cucurbitales</taxon>
        <taxon>Cucurbitaceae</taxon>
        <taxon>Benincaseae</taxon>
        <taxon>Cucumis</taxon>
    </lineage>
</organism>
<comment type="similarity">
    <text evidence="1">Belongs to the glycosyl hydrolase 13 family.</text>
</comment>
<dbReference type="NCBIfam" id="TIGR02103">
    <property type="entry name" value="pullul_strch"/>
    <property type="match status" value="1"/>
</dbReference>
<protein>
    <submittedName>
        <fullName evidence="6">Pullulanase 1, chloroplastic</fullName>
    </submittedName>
</protein>
<dbReference type="SUPFAM" id="SSF51011">
    <property type="entry name" value="Glycosyl hydrolase domain"/>
    <property type="match status" value="1"/>
</dbReference>
<dbReference type="InterPro" id="IPR040671">
    <property type="entry name" value="Pullulanase_N2"/>
</dbReference>
<sequence>MSLLFSSSLHFFPSSASPTSLRYQLHPRFAASSSSPPAAGLFSAAGTSLSHGSHHNFRTGPLYCSPSSSMSLEESTSTSQLEDSLLYSRAFWVSRHVIAWNVEVESGSCYLFASKMATLRVKDGVVEGYDVKITLENDRSQLPENVIKKFPHIQNYCPFTVPPASDVEALLKCQLAVATFDSYGECKNITCLQLPGVLDDLFSYEGPLGAVYSKEGVSLYLWAPTAQAVRAQIFRDPVGGMPFEVIPLEEVDGVWRTKGPKSWEGCYYEYEVTVYHPSTLQVEKCFTTDPYSRGVSSDGRRTLFVDLCSDDLIPKGWDKLADDKPPVDSFTDISIYELHVRDFSISDQSVLPDLRGGYMAFTLQDSAGINHLKKLSNAGLSHVHLLPTFHFGGVDDDKTKWKFVDTELLENLPPDSAEQQSLIADIQNSDGYNWGYNPILWGVPKGSYASDPNGPCRLVEFRKMVQALNQIGLRVVLDVVYNHLHAHGPFDSNSVLDKIVPGYYLRRNPDGFIENSTCVNNTASEHFMVERMIVDDILHWVVDYKVDGFRFDLMGHLMKSTMLKAKDALQGLTKEKNGVDGSSIYIYGEGWDFGEVAKNGRGVNASQFNLFGTGIGSFNDRVRDAILGGSPFGHPLQQGFVTGLLLEPNDHHHGTHEVAESMLAVSKDHIEVAMAANLREYILTNFEGKEVKGLEVLTHDRSPVAYASCPTETVNYVSAHDNETLFDIVSLKTSRNITVDNRCRINHLATSIIALSQGIPFFHCGDELLRSKSMDRDSYNSGDWFNRLDFTYMTNNWGVGLPLKEKNQYNWPLIKPRLADPSFKPSKSHILAAVENFTNLLQIRYSSPLFRLKTSHAIQKRVRFHNSGTSLIPGLIVMSIEDGHEGIPGLSQLDSTYSYIVVVFNARPTEISFPCPALRAKTLQLHPIQLMSTDPIVKNSTYEPSTGCFVVPPRTTSVFVEPRIHE</sequence>
<dbReference type="GO" id="GO:0051060">
    <property type="term" value="F:pullulanase activity"/>
    <property type="evidence" value="ECO:0007669"/>
    <property type="project" value="InterPro"/>
</dbReference>
<feature type="domain" description="Alpha-1,6-glucosidases pullulanase-type C-terminal" evidence="3">
    <location>
        <begin position="793"/>
        <end position="961"/>
    </location>
</feature>
<name>A0A1S3BGM5_CUCME</name>
<dbReference type="GO" id="GO:0005975">
    <property type="term" value="P:carbohydrate metabolic process"/>
    <property type="evidence" value="ECO:0007669"/>
    <property type="project" value="InterPro"/>
</dbReference>
<dbReference type="PANTHER" id="PTHR43002">
    <property type="entry name" value="GLYCOGEN DEBRANCHING ENZYME"/>
    <property type="match status" value="1"/>
</dbReference>
<dbReference type="SUPFAM" id="SSF51445">
    <property type="entry name" value="(Trans)glycosidases"/>
    <property type="match status" value="1"/>
</dbReference>
<dbReference type="FunCoup" id="A0A1S3BGM5">
    <property type="interactions" value="361"/>
</dbReference>
<feature type="domain" description="Pullulanase N2" evidence="4">
    <location>
        <begin position="88"/>
        <end position="200"/>
    </location>
</feature>
<evidence type="ECO:0000313" key="6">
    <source>
        <dbReference type="RefSeq" id="XP_008446816.2"/>
    </source>
</evidence>
<dbReference type="Pfam" id="PF17967">
    <property type="entry name" value="Pullulanase_N2"/>
    <property type="match status" value="1"/>
</dbReference>
<reference evidence="6" key="1">
    <citation type="submission" date="2025-08" db="UniProtKB">
        <authorList>
            <consortium name="RefSeq"/>
        </authorList>
    </citation>
    <scope>IDENTIFICATION</scope>
    <source>
        <tissue evidence="6">Stem</tissue>
    </source>
</reference>
<dbReference type="Pfam" id="PF02922">
    <property type="entry name" value="CBM_48"/>
    <property type="match status" value="1"/>
</dbReference>